<comment type="caution">
    <text evidence="1">The sequence shown here is derived from an EMBL/GenBank/DDBJ whole genome shotgun (WGS) entry which is preliminary data.</text>
</comment>
<keyword evidence="2" id="KW-1185">Reference proteome</keyword>
<gene>
    <name evidence="1" type="ORF">DSO57_1007494</name>
</gene>
<evidence type="ECO:0000313" key="2">
    <source>
        <dbReference type="Proteomes" id="UP001165960"/>
    </source>
</evidence>
<name>A0ACC2TJB1_9FUNG</name>
<accession>A0ACC2TJB1</accession>
<sequence length="147" mass="16632">MYSLWLLSLSVQNTSNNPCCKISPRSPKSCKSINFWFFFCFQMLVSLVKFVAFTLATVLVIIWTTSPDLWSSIYYSFHQMVSGSTQFMHMFEDIPGRTQDILANSENIVRSLTCDNLELSFLKPVPLMSPSLASPMALPSEDKVAQV</sequence>
<dbReference type="Proteomes" id="UP001165960">
    <property type="component" value="Unassembled WGS sequence"/>
</dbReference>
<dbReference type="EMBL" id="QTSX02002862">
    <property type="protein sequence ID" value="KAJ9074342.1"/>
    <property type="molecule type" value="Genomic_DNA"/>
</dbReference>
<protein>
    <submittedName>
        <fullName evidence="1">Uncharacterized protein</fullName>
    </submittedName>
</protein>
<organism evidence="1 2">
    <name type="scientific">Entomophthora muscae</name>
    <dbReference type="NCBI Taxonomy" id="34485"/>
    <lineage>
        <taxon>Eukaryota</taxon>
        <taxon>Fungi</taxon>
        <taxon>Fungi incertae sedis</taxon>
        <taxon>Zoopagomycota</taxon>
        <taxon>Entomophthoromycotina</taxon>
        <taxon>Entomophthoromycetes</taxon>
        <taxon>Entomophthorales</taxon>
        <taxon>Entomophthoraceae</taxon>
        <taxon>Entomophthora</taxon>
    </lineage>
</organism>
<evidence type="ECO:0000313" key="1">
    <source>
        <dbReference type="EMBL" id="KAJ9074342.1"/>
    </source>
</evidence>
<reference evidence="1" key="1">
    <citation type="submission" date="2022-04" db="EMBL/GenBank/DDBJ databases">
        <title>Genome of the entomopathogenic fungus Entomophthora muscae.</title>
        <authorList>
            <person name="Elya C."/>
            <person name="Lovett B.R."/>
            <person name="Lee E."/>
            <person name="Macias A.M."/>
            <person name="Hajek A.E."/>
            <person name="De Bivort B.L."/>
            <person name="Kasson M.T."/>
            <person name="De Fine Licht H.H."/>
            <person name="Stajich J.E."/>
        </authorList>
    </citation>
    <scope>NUCLEOTIDE SEQUENCE</scope>
    <source>
        <strain evidence="1">Berkeley</strain>
    </source>
</reference>
<proteinExistence type="predicted"/>